<reference evidence="1 2" key="1">
    <citation type="submission" date="2013-12" db="EMBL/GenBank/DDBJ databases">
        <authorList>
            <consortium name="DOE Joint Genome Institute"/>
            <person name="Eisen J."/>
            <person name="Huntemann M."/>
            <person name="Han J."/>
            <person name="Chen A."/>
            <person name="Kyrpides N."/>
            <person name="Mavromatis K."/>
            <person name="Markowitz V."/>
            <person name="Palaniappan K."/>
            <person name="Ivanova N."/>
            <person name="Schaumberg A."/>
            <person name="Pati A."/>
            <person name="Liolios K."/>
            <person name="Nordberg H.P."/>
            <person name="Cantor M.N."/>
            <person name="Hua S.X."/>
            <person name="Woyke T."/>
        </authorList>
    </citation>
    <scope>NUCLEOTIDE SEQUENCE [LARGE SCALE GENOMIC DNA]</scope>
    <source>
        <strain evidence="2">DSM 19437</strain>
    </source>
</reference>
<sequence>MTGINRSRHKLLREYVDELVAGSELNNETASLKSELALLDHLYDNYCNAMTGLTDLIGQYENLHKKVRVRARALRETNRRK</sequence>
<dbReference type="RefSeq" id="WP_008584189.1">
    <property type="nucleotide sequence ID" value="NZ_CP007035.1"/>
</dbReference>
<gene>
    <name evidence="1" type="ORF">NIASO_09830</name>
</gene>
<dbReference type="AlphaFoldDB" id="W0F7X5"/>
<organism evidence="1 2">
    <name type="scientific">Niabella soli DSM 19437</name>
    <dbReference type="NCBI Taxonomy" id="929713"/>
    <lineage>
        <taxon>Bacteria</taxon>
        <taxon>Pseudomonadati</taxon>
        <taxon>Bacteroidota</taxon>
        <taxon>Chitinophagia</taxon>
        <taxon>Chitinophagales</taxon>
        <taxon>Chitinophagaceae</taxon>
        <taxon>Niabella</taxon>
    </lineage>
</organism>
<dbReference type="EMBL" id="CP007035">
    <property type="protein sequence ID" value="AHF17559.1"/>
    <property type="molecule type" value="Genomic_DNA"/>
</dbReference>
<accession>W0F7X5</accession>
<proteinExistence type="predicted"/>
<keyword evidence="2" id="KW-1185">Reference proteome</keyword>
<dbReference type="HOGENOM" id="CLU_2570311_0_0_10"/>
<protein>
    <submittedName>
        <fullName evidence="1">Uncharacterized protein</fullName>
    </submittedName>
</protein>
<dbReference type="Proteomes" id="UP000003586">
    <property type="component" value="Chromosome"/>
</dbReference>
<dbReference type="KEGG" id="nso:NIASO_09830"/>
<evidence type="ECO:0000313" key="1">
    <source>
        <dbReference type="EMBL" id="AHF17559.1"/>
    </source>
</evidence>
<name>W0F7X5_9BACT</name>
<evidence type="ECO:0000313" key="2">
    <source>
        <dbReference type="Proteomes" id="UP000003586"/>
    </source>
</evidence>